<dbReference type="GO" id="GO:0005975">
    <property type="term" value="P:carbohydrate metabolic process"/>
    <property type="evidence" value="ECO:0007669"/>
    <property type="project" value="InterPro"/>
</dbReference>
<keyword evidence="2 4" id="KW-0378">Hydrolase</keyword>
<evidence type="ECO:0000313" key="6">
    <source>
        <dbReference type="EMBL" id="OOQ56763.1"/>
    </source>
</evidence>
<dbReference type="Pfam" id="PF04616">
    <property type="entry name" value="Glyco_hydro_43"/>
    <property type="match status" value="1"/>
</dbReference>
<evidence type="ECO:0000256" key="4">
    <source>
        <dbReference type="RuleBase" id="RU361187"/>
    </source>
</evidence>
<keyword evidence="7" id="KW-1185">Reference proteome</keyword>
<accession>A0A1S9P725</accession>
<sequence>MAKLYLLLLAVLCGFRTSAQQKPKMYFTDTSATGIMVAKDPVVVKFKGRYLMYYSKQVFRNSADGMQGWNIGIAESKDLYNWHKVAEISPEAEYEKKGLCAPGALIRDGQVHLFYQTYGNGPKDAICHAQSADGLHFTRDASNPIFSPKGDWTNGRAIDAEVYFYKQQYFLYFATRDPAGQIQKQGVATAKAGSNFGREDWKQASDNSILYPALDWEGQCIEGASVIKRNNKLYMFYAGSYNNVPQQIGVAESKDGISWKRVSDKPFLANGAPGSWNTSESGHPCIFEDEDGQTYLFYQGNNDKGKSWYLSNLKIGWTKKGPYILPNQ</sequence>
<feature type="chain" id="PRO_5012278234" evidence="5">
    <location>
        <begin position="22"/>
        <end position="328"/>
    </location>
</feature>
<organism evidence="6 7">
    <name type="scientific">Mucilaginibacter pedocola</name>
    <dbReference type="NCBI Taxonomy" id="1792845"/>
    <lineage>
        <taxon>Bacteria</taxon>
        <taxon>Pseudomonadati</taxon>
        <taxon>Bacteroidota</taxon>
        <taxon>Sphingobacteriia</taxon>
        <taxon>Sphingobacteriales</taxon>
        <taxon>Sphingobacteriaceae</taxon>
        <taxon>Mucilaginibacter</taxon>
    </lineage>
</organism>
<protein>
    <submittedName>
        <fullName evidence="6">Glycoside hydrolase</fullName>
    </submittedName>
</protein>
<gene>
    <name evidence="6" type="ORF">BC343_17390</name>
</gene>
<dbReference type="SUPFAM" id="SSF75005">
    <property type="entry name" value="Arabinanase/levansucrase/invertase"/>
    <property type="match status" value="1"/>
</dbReference>
<dbReference type="Proteomes" id="UP000189739">
    <property type="component" value="Unassembled WGS sequence"/>
</dbReference>
<comment type="caution">
    <text evidence="6">The sequence shown here is derived from an EMBL/GenBank/DDBJ whole genome shotgun (WGS) entry which is preliminary data.</text>
</comment>
<evidence type="ECO:0000313" key="7">
    <source>
        <dbReference type="Proteomes" id="UP000189739"/>
    </source>
</evidence>
<dbReference type="RefSeq" id="WP_078351177.1">
    <property type="nucleotide sequence ID" value="NZ_MBTF01000038.1"/>
</dbReference>
<evidence type="ECO:0000256" key="1">
    <source>
        <dbReference type="ARBA" id="ARBA00009865"/>
    </source>
</evidence>
<keyword evidence="3 4" id="KW-0326">Glycosidase</keyword>
<evidence type="ECO:0000256" key="3">
    <source>
        <dbReference type="ARBA" id="ARBA00023295"/>
    </source>
</evidence>
<comment type="similarity">
    <text evidence="1 4">Belongs to the glycosyl hydrolase 43 family.</text>
</comment>
<dbReference type="AlphaFoldDB" id="A0A1S9P725"/>
<evidence type="ECO:0000256" key="5">
    <source>
        <dbReference type="SAM" id="SignalP"/>
    </source>
</evidence>
<dbReference type="EMBL" id="MBTF01000038">
    <property type="protein sequence ID" value="OOQ56763.1"/>
    <property type="molecule type" value="Genomic_DNA"/>
</dbReference>
<dbReference type="PANTHER" id="PTHR35279:SF1">
    <property type="entry name" value="ARABINANASE_LEVANSUCRASE_INVERTASE"/>
    <property type="match status" value="1"/>
</dbReference>
<dbReference type="InterPro" id="IPR006710">
    <property type="entry name" value="Glyco_hydro_43"/>
</dbReference>
<dbReference type="OrthoDB" id="2534034at2"/>
<reference evidence="6 7" key="1">
    <citation type="submission" date="2016-07" db="EMBL/GenBank/DDBJ databases">
        <title>Genomic analysis of zinc-resistant bacterium Mucilaginibacter pedocola TBZ30.</title>
        <authorList>
            <person name="Huang J."/>
            <person name="Tang J."/>
        </authorList>
    </citation>
    <scope>NUCLEOTIDE SEQUENCE [LARGE SCALE GENOMIC DNA]</scope>
    <source>
        <strain evidence="6 7">TBZ30</strain>
    </source>
</reference>
<dbReference type="Gene3D" id="2.115.10.20">
    <property type="entry name" value="Glycosyl hydrolase domain, family 43"/>
    <property type="match status" value="3"/>
</dbReference>
<name>A0A1S9P725_9SPHI</name>
<proteinExistence type="inferred from homology"/>
<feature type="signal peptide" evidence="5">
    <location>
        <begin position="1"/>
        <end position="21"/>
    </location>
</feature>
<dbReference type="PANTHER" id="PTHR35279">
    <property type="match status" value="1"/>
</dbReference>
<dbReference type="STRING" id="1792845.BC343_17390"/>
<evidence type="ECO:0000256" key="2">
    <source>
        <dbReference type="ARBA" id="ARBA00022801"/>
    </source>
</evidence>
<dbReference type="GO" id="GO:0004553">
    <property type="term" value="F:hydrolase activity, hydrolyzing O-glycosyl compounds"/>
    <property type="evidence" value="ECO:0007669"/>
    <property type="project" value="InterPro"/>
</dbReference>
<keyword evidence="5" id="KW-0732">Signal</keyword>
<dbReference type="InterPro" id="IPR023296">
    <property type="entry name" value="Glyco_hydro_beta-prop_sf"/>
</dbReference>